<organism evidence="14 15">
    <name type="scientific">Phytophthora palmivora</name>
    <dbReference type="NCBI Taxonomy" id="4796"/>
    <lineage>
        <taxon>Eukaryota</taxon>
        <taxon>Sar</taxon>
        <taxon>Stramenopiles</taxon>
        <taxon>Oomycota</taxon>
        <taxon>Peronosporomycetes</taxon>
        <taxon>Peronosporales</taxon>
        <taxon>Peronosporaceae</taxon>
        <taxon>Phytophthora</taxon>
    </lineage>
</organism>
<evidence type="ECO:0000256" key="4">
    <source>
        <dbReference type="ARBA" id="ARBA00022737"/>
    </source>
</evidence>
<dbReference type="InterPro" id="IPR000743">
    <property type="entry name" value="Glyco_hydro_28"/>
</dbReference>
<evidence type="ECO:0000256" key="2">
    <source>
        <dbReference type="ARBA" id="ARBA00012736"/>
    </source>
</evidence>
<evidence type="ECO:0000256" key="9">
    <source>
        <dbReference type="ARBA" id="ARBA00034074"/>
    </source>
</evidence>
<dbReference type="InterPro" id="IPR050434">
    <property type="entry name" value="Glycosyl_hydrlase_28"/>
</dbReference>
<evidence type="ECO:0000256" key="3">
    <source>
        <dbReference type="ARBA" id="ARBA00022729"/>
    </source>
</evidence>
<name>A0A2P4YBP2_9STRA</name>
<keyword evidence="4" id="KW-0677">Repeat</keyword>
<evidence type="ECO:0000256" key="12">
    <source>
        <dbReference type="SAM" id="MobiDB-lite"/>
    </source>
</evidence>
<dbReference type="FunFam" id="2.160.20.10:FF:000002">
    <property type="entry name" value="Endopolygalacturonase D"/>
    <property type="match status" value="1"/>
</dbReference>
<evidence type="ECO:0000256" key="13">
    <source>
        <dbReference type="SAM" id="SignalP"/>
    </source>
</evidence>
<feature type="region of interest" description="Disordered" evidence="12">
    <location>
        <begin position="35"/>
        <end position="59"/>
    </location>
</feature>
<proteinExistence type="inferred from homology"/>
<feature type="compositionally biased region" description="Polar residues" evidence="12">
    <location>
        <begin position="42"/>
        <end position="59"/>
    </location>
</feature>
<dbReference type="GO" id="GO:0005576">
    <property type="term" value="C:extracellular region"/>
    <property type="evidence" value="ECO:0007669"/>
    <property type="project" value="TreeGrafter"/>
</dbReference>
<dbReference type="InterPro" id="IPR006626">
    <property type="entry name" value="PbH1"/>
</dbReference>
<dbReference type="Proteomes" id="UP000237271">
    <property type="component" value="Unassembled WGS sequence"/>
</dbReference>
<dbReference type="AlphaFoldDB" id="A0A2P4YBP2"/>
<evidence type="ECO:0000256" key="11">
    <source>
        <dbReference type="RuleBase" id="RU361169"/>
    </source>
</evidence>
<dbReference type="Gene3D" id="2.160.20.10">
    <property type="entry name" value="Single-stranded right-handed beta-helix, Pectin lyase-like"/>
    <property type="match status" value="1"/>
</dbReference>
<evidence type="ECO:0000256" key="6">
    <source>
        <dbReference type="ARBA" id="ARBA00023157"/>
    </source>
</evidence>
<feature type="chain" id="PRO_5015157353" description="endo-polygalacturonase" evidence="13">
    <location>
        <begin position="21"/>
        <end position="389"/>
    </location>
</feature>
<dbReference type="EC" id="3.2.1.15" evidence="2"/>
<dbReference type="InterPro" id="IPR022441">
    <property type="entry name" value="Para_beta_helix_rpt-2"/>
</dbReference>
<accession>A0A2P4YBP2</accession>
<evidence type="ECO:0000313" key="14">
    <source>
        <dbReference type="EMBL" id="POM75231.1"/>
    </source>
</evidence>
<dbReference type="PANTHER" id="PTHR31884:SF1">
    <property type="entry name" value="POLYGALACTURONASE"/>
    <property type="match status" value="1"/>
</dbReference>
<evidence type="ECO:0000256" key="10">
    <source>
        <dbReference type="PROSITE-ProRule" id="PRU10052"/>
    </source>
</evidence>
<dbReference type="GO" id="GO:0045490">
    <property type="term" value="P:pectin catabolic process"/>
    <property type="evidence" value="ECO:0007669"/>
    <property type="project" value="TreeGrafter"/>
</dbReference>
<dbReference type="SUPFAM" id="SSF51126">
    <property type="entry name" value="Pectin lyase-like"/>
    <property type="match status" value="1"/>
</dbReference>
<dbReference type="Pfam" id="PF00295">
    <property type="entry name" value="Glyco_hydro_28"/>
    <property type="match status" value="1"/>
</dbReference>
<evidence type="ECO:0000313" key="15">
    <source>
        <dbReference type="Proteomes" id="UP000237271"/>
    </source>
</evidence>
<dbReference type="OrthoDB" id="1546079at2759"/>
<dbReference type="PROSITE" id="PS00502">
    <property type="entry name" value="POLYGALACTURONASE"/>
    <property type="match status" value="1"/>
</dbReference>
<comment type="caution">
    <text evidence="14">The sequence shown here is derived from an EMBL/GenBank/DDBJ whole genome shotgun (WGS) entry which is preliminary data.</text>
</comment>
<sequence>MKVFASTLTVLAFLAAFAKGDDVTQNDATQQENQDYEVGQVSPASQVGQDSPTQVEQNDPCTLTGEYVNGTDVSQCSTIIIDSLSVPAGVMLDLTNVTDGASIKFQGTTTFGPKLWQGPLVKLTGNNLSVTGPGTLDGQGSWYWPQGQNVTRPVFFRLSRVANSKLSGFTIQNMPFRTFSILSSNYTTISELLIDSRAGNGSAKNTDGFDLSRNNYVTITNNRVYNQDDCLAMQSSANTVFSNNYCCGSHGISIGSLGGPEQNVNTTVSNLLVKDNTIVDSANGIRIKTIIGLKGLVTNVTYTNNKLVNVKHAIVMHSDYNKTKGGYSGIPSSLVKITNIKIDGLYGSATNLYNIVANPDVVSNWEFKNIAVNATNIGQCKGGPSNVQC</sequence>
<dbReference type="SMART" id="SM00710">
    <property type="entry name" value="PbH1"/>
    <property type="match status" value="5"/>
</dbReference>
<reference evidence="14 15" key="1">
    <citation type="journal article" date="2017" name="Genome Biol. Evol.">
        <title>Phytophthora megakarya and P. palmivora, closely related causal agents of cacao black pod rot, underwent increases in genome sizes and gene numbers by different mechanisms.</title>
        <authorList>
            <person name="Ali S.S."/>
            <person name="Shao J."/>
            <person name="Lary D.J."/>
            <person name="Kronmiller B."/>
            <person name="Shen D."/>
            <person name="Strem M.D."/>
            <person name="Amoako-Attah I."/>
            <person name="Akrofi A.Y."/>
            <person name="Begoude B.A."/>
            <person name="Ten Hoopen G.M."/>
            <person name="Coulibaly K."/>
            <person name="Kebe B.I."/>
            <person name="Melnick R.L."/>
            <person name="Guiltinan M.J."/>
            <person name="Tyler B.M."/>
            <person name="Meinhardt L.W."/>
            <person name="Bailey B.A."/>
        </authorList>
    </citation>
    <scope>NUCLEOTIDE SEQUENCE [LARGE SCALE GENOMIC DNA]</scope>
    <source>
        <strain evidence="15">sbr112.9</strain>
    </source>
</reference>
<dbReference type="GO" id="GO:0004650">
    <property type="term" value="F:polygalacturonase activity"/>
    <property type="evidence" value="ECO:0007669"/>
    <property type="project" value="UniProtKB-EC"/>
</dbReference>
<keyword evidence="15" id="KW-1185">Reference proteome</keyword>
<evidence type="ECO:0000256" key="5">
    <source>
        <dbReference type="ARBA" id="ARBA00022801"/>
    </source>
</evidence>
<dbReference type="EMBL" id="NCKW01003965">
    <property type="protein sequence ID" value="POM75231.1"/>
    <property type="molecule type" value="Genomic_DNA"/>
</dbReference>
<keyword evidence="3 13" id="KW-0732">Signal</keyword>
<feature type="signal peptide" evidence="13">
    <location>
        <begin position="1"/>
        <end position="20"/>
    </location>
</feature>
<comment type="similarity">
    <text evidence="1 11">Belongs to the glycosyl hydrolase 28 family.</text>
</comment>
<keyword evidence="7 11" id="KW-0326">Glycosidase</keyword>
<evidence type="ECO:0000256" key="1">
    <source>
        <dbReference type="ARBA" id="ARBA00008834"/>
    </source>
</evidence>
<dbReference type="InterPro" id="IPR011050">
    <property type="entry name" value="Pectin_lyase_fold/virulence"/>
</dbReference>
<keyword evidence="5 11" id="KW-0378">Hydrolase</keyword>
<keyword evidence="8" id="KW-0961">Cell wall biogenesis/degradation</keyword>
<dbReference type="GO" id="GO:0071555">
    <property type="term" value="P:cell wall organization"/>
    <property type="evidence" value="ECO:0007669"/>
    <property type="project" value="UniProtKB-KW"/>
</dbReference>
<feature type="active site" evidence="10">
    <location>
        <position position="250"/>
    </location>
</feature>
<evidence type="ECO:0000256" key="7">
    <source>
        <dbReference type="ARBA" id="ARBA00023295"/>
    </source>
</evidence>
<dbReference type="PANTHER" id="PTHR31884">
    <property type="entry name" value="POLYGALACTURONASE"/>
    <property type="match status" value="1"/>
</dbReference>
<evidence type="ECO:0000256" key="8">
    <source>
        <dbReference type="ARBA" id="ARBA00023316"/>
    </source>
</evidence>
<dbReference type="InterPro" id="IPR012334">
    <property type="entry name" value="Pectin_lyas_fold"/>
</dbReference>
<protein>
    <recommendedName>
        <fullName evidence="2">endo-polygalacturonase</fullName>
        <ecNumber evidence="2">3.2.1.15</ecNumber>
    </recommendedName>
</protein>
<dbReference type="NCBIfam" id="TIGR03804">
    <property type="entry name" value="para_beta_helix"/>
    <property type="match status" value="1"/>
</dbReference>
<gene>
    <name evidence="14" type="ORF">PHPALM_7695</name>
</gene>
<keyword evidence="6" id="KW-1015">Disulfide bond</keyword>
<comment type="catalytic activity">
    <reaction evidence="9">
        <text>(1,4-alpha-D-galacturonosyl)n+m + H2O = (1,4-alpha-D-galacturonosyl)n + (1,4-alpha-D-galacturonosyl)m.</text>
        <dbReference type="EC" id="3.2.1.15"/>
    </reaction>
</comment>